<dbReference type="AlphaFoldDB" id="A0A0E0L782"/>
<dbReference type="Gene3D" id="3.90.1410.10">
    <property type="entry name" value="set domain protein methyltransferase, domain 1"/>
    <property type="match status" value="1"/>
</dbReference>
<dbReference type="InterPro" id="IPR011009">
    <property type="entry name" value="Kinase-like_dom_sf"/>
</dbReference>
<evidence type="ECO:0000313" key="16">
    <source>
        <dbReference type="EnsemblPlants" id="OPUNC06G01440.1"/>
    </source>
</evidence>
<dbReference type="Gramene" id="OPUNC06G01440.1">
    <property type="protein sequence ID" value="OPUNC06G01440.1"/>
    <property type="gene ID" value="OPUNC06G01440"/>
</dbReference>
<dbReference type="PROSITE" id="PS00107">
    <property type="entry name" value="PROTEIN_KINASE_ATP"/>
    <property type="match status" value="1"/>
</dbReference>
<evidence type="ECO:0000256" key="6">
    <source>
        <dbReference type="ARBA" id="ARBA00022741"/>
    </source>
</evidence>
<dbReference type="Pfam" id="PF00069">
    <property type="entry name" value="Pkinase"/>
    <property type="match status" value="1"/>
</dbReference>
<name>A0A0E0L782_ORYPU</name>
<feature type="region of interest" description="Disordered" evidence="14">
    <location>
        <begin position="613"/>
        <end position="637"/>
    </location>
</feature>
<evidence type="ECO:0000256" key="14">
    <source>
        <dbReference type="SAM" id="MobiDB-lite"/>
    </source>
</evidence>
<dbReference type="InterPro" id="IPR017441">
    <property type="entry name" value="Protein_kinase_ATP_BS"/>
</dbReference>
<dbReference type="eggNOG" id="KOG1337">
    <property type="taxonomic scope" value="Eukaryota"/>
</dbReference>
<evidence type="ECO:0000259" key="15">
    <source>
        <dbReference type="PROSITE" id="PS50011"/>
    </source>
</evidence>
<evidence type="ECO:0000256" key="4">
    <source>
        <dbReference type="ARBA" id="ARBA00022723"/>
    </source>
</evidence>
<feature type="region of interest" description="Disordered" evidence="14">
    <location>
        <begin position="863"/>
        <end position="888"/>
    </location>
</feature>
<dbReference type="PROSITE" id="PS50011">
    <property type="entry name" value="PROTEIN_KINASE_DOM"/>
    <property type="match status" value="1"/>
</dbReference>
<keyword evidence="2" id="KW-0723">Serine/threonine-protein kinase</keyword>
<evidence type="ECO:0000256" key="2">
    <source>
        <dbReference type="ARBA" id="ARBA00022527"/>
    </source>
</evidence>
<dbReference type="EC" id="2.7.11.1" evidence="1"/>
<dbReference type="InterPro" id="IPR000719">
    <property type="entry name" value="Prot_kinase_dom"/>
</dbReference>
<evidence type="ECO:0000256" key="3">
    <source>
        <dbReference type="ARBA" id="ARBA00022679"/>
    </source>
</evidence>
<dbReference type="SMART" id="SM00220">
    <property type="entry name" value="S_TKc"/>
    <property type="match status" value="1"/>
</dbReference>
<dbReference type="PROSITE" id="PS00108">
    <property type="entry name" value="PROTEIN_KINASE_ST"/>
    <property type="match status" value="1"/>
</dbReference>
<dbReference type="SUPFAM" id="SSF56112">
    <property type="entry name" value="Protein kinase-like (PK-like)"/>
    <property type="match status" value="1"/>
</dbReference>
<dbReference type="PANTHER" id="PTHR24349">
    <property type="entry name" value="SERINE/THREONINE-PROTEIN KINASE"/>
    <property type="match status" value="1"/>
</dbReference>
<dbReference type="Gene3D" id="3.30.200.20">
    <property type="entry name" value="Phosphorylase Kinase, domain 1"/>
    <property type="match status" value="1"/>
</dbReference>
<dbReference type="FunFam" id="1.10.510.10:FF:000668">
    <property type="entry name" value="Phosphoenolpyruvate carboxylase kinase"/>
    <property type="match status" value="1"/>
</dbReference>
<evidence type="ECO:0000256" key="13">
    <source>
        <dbReference type="PROSITE-ProRule" id="PRU10141"/>
    </source>
</evidence>
<evidence type="ECO:0000256" key="8">
    <source>
        <dbReference type="ARBA" id="ARBA00022837"/>
    </source>
</evidence>
<protein>
    <recommendedName>
        <fullName evidence="1">non-specific serine/threonine protein kinase</fullName>
        <ecNumber evidence="1">2.7.11.1</ecNumber>
    </recommendedName>
</protein>
<evidence type="ECO:0000256" key="11">
    <source>
        <dbReference type="ARBA" id="ARBA00047899"/>
    </source>
</evidence>
<dbReference type="STRING" id="4537.A0A0E0L782"/>
<evidence type="ECO:0000256" key="10">
    <source>
        <dbReference type="ARBA" id="ARBA00024334"/>
    </source>
</evidence>
<dbReference type="eggNOG" id="KOG0032">
    <property type="taxonomic scope" value="Eukaryota"/>
</dbReference>
<dbReference type="OMA" id="WEPFSFA"/>
<keyword evidence="7" id="KW-0418">Kinase</keyword>
<keyword evidence="3" id="KW-0808">Transferase</keyword>
<comment type="similarity">
    <text evidence="10">Belongs to the protein kinase superfamily. Ser/Thr protein kinase family. CDPK subfamily.</text>
</comment>
<dbReference type="HOGENOM" id="CLU_008267_0_0_1"/>
<comment type="catalytic activity">
    <reaction evidence="12">
        <text>L-seryl-[protein] + ATP = O-phospho-L-seryl-[protein] + ADP + H(+)</text>
        <dbReference type="Rhea" id="RHEA:17989"/>
        <dbReference type="Rhea" id="RHEA-COMP:9863"/>
        <dbReference type="Rhea" id="RHEA-COMP:11604"/>
        <dbReference type="ChEBI" id="CHEBI:15378"/>
        <dbReference type="ChEBI" id="CHEBI:29999"/>
        <dbReference type="ChEBI" id="CHEBI:30616"/>
        <dbReference type="ChEBI" id="CHEBI:83421"/>
        <dbReference type="ChEBI" id="CHEBI:456216"/>
        <dbReference type="EC" id="2.7.11.1"/>
    </reaction>
</comment>
<evidence type="ECO:0000313" key="17">
    <source>
        <dbReference type="Proteomes" id="UP000026962"/>
    </source>
</evidence>
<dbReference type="InterPro" id="IPR008271">
    <property type="entry name" value="Ser/Thr_kinase_AS"/>
</dbReference>
<keyword evidence="9 13" id="KW-0067">ATP-binding</keyword>
<dbReference type="InterPro" id="IPR046341">
    <property type="entry name" value="SET_dom_sf"/>
</dbReference>
<proteinExistence type="inferred from homology"/>
<dbReference type="FunFam" id="3.30.200.20:FF:000004">
    <property type="entry name" value="Calcium-dependent protein kinase 1"/>
    <property type="match status" value="1"/>
</dbReference>
<dbReference type="GO" id="GO:0046872">
    <property type="term" value="F:metal ion binding"/>
    <property type="evidence" value="ECO:0007669"/>
    <property type="project" value="UniProtKB-KW"/>
</dbReference>
<keyword evidence="17" id="KW-1185">Reference proteome</keyword>
<organism evidence="16">
    <name type="scientific">Oryza punctata</name>
    <name type="common">Red rice</name>
    <dbReference type="NCBI Taxonomy" id="4537"/>
    <lineage>
        <taxon>Eukaryota</taxon>
        <taxon>Viridiplantae</taxon>
        <taxon>Streptophyta</taxon>
        <taxon>Embryophyta</taxon>
        <taxon>Tracheophyta</taxon>
        <taxon>Spermatophyta</taxon>
        <taxon>Magnoliopsida</taxon>
        <taxon>Liliopsida</taxon>
        <taxon>Poales</taxon>
        <taxon>Poaceae</taxon>
        <taxon>BOP clade</taxon>
        <taxon>Oryzoideae</taxon>
        <taxon>Oryzeae</taxon>
        <taxon>Oryzinae</taxon>
        <taxon>Oryza</taxon>
    </lineage>
</organism>
<dbReference type="Proteomes" id="UP000026962">
    <property type="component" value="Chromosome 6"/>
</dbReference>
<comment type="catalytic activity">
    <reaction evidence="11">
        <text>L-threonyl-[protein] + ATP = O-phospho-L-threonyl-[protein] + ADP + H(+)</text>
        <dbReference type="Rhea" id="RHEA:46608"/>
        <dbReference type="Rhea" id="RHEA-COMP:11060"/>
        <dbReference type="Rhea" id="RHEA-COMP:11605"/>
        <dbReference type="ChEBI" id="CHEBI:15378"/>
        <dbReference type="ChEBI" id="CHEBI:30013"/>
        <dbReference type="ChEBI" id="CHEBI:30616"/>
        <dbReference type="ChEBI" id="CHEBI:61977"/>
        <dbReference type="ChEBI" id="CHEBI:456216"/>
        <dbReference type="EC" id="2.7.11.1"/>
    </reaction>
</comment>
<feature type="binding site" evidence="13">
    <location>
        <position position="164"/>
    </location>
    <ligand>
        <name>ATP</name>
        <dbReference type="ChEBI" id="CHEBI:30616"/>
    </ligand>
</feature>
<reference evidence="16" key="1">
    <citation type="submission" date="2015-04" db="UniProtKB">
        <authorList>
            <consortium name="EnsemblPlants"/>
        </authorList>
    </citation>
    <scope>IDENTIFICATION</scope>
</reference>
<keyword evidence="4" id="KW-0479">Metal-binding</keyword>
<keyword evidence="8" id="KW-0106">Calcium</keyword>
<evidence type="ECO:0000256" key="12">
    <source>
        <dbReference type="ARBA" id="ARBA00048679"/>
    </source>
</evidence>
<accession>A0A0E0L782</accession>
<evidence type="ECO:0000256" key="5">
    <source>
        <dbReference type="ARBA" id="ARBA00022737"/>
    </source>
</evidence>
<dbReference type="EnsemblPlants" id="OPUNC06G01440.1">
    <property type="protein sequence ID" value="OPUNC06G01440.1"/>
    <property type="gene ID" value="OPUNC06G01440"/>
</dbReference>
<evidence type="ECO:0000256" key="7">
    <source>
        <dbReference type="ARBA" id="ARBA00022777"/>
    </source>
</evidence>
<keyword evidence="6 13" id="KW-0547">Nucleotide-binding</keyword>
<dbReference type="CDD" id="cd10527">
    <property type="entry name" value="SET_LSMT"/>
    <property type="match status" value="1"/>
</dbReference>
<evidence type="ECO:0000256" key="9">
    <source>
        <dbReference type="ARBA" id="ARBA00022840"/>
    </source>
</evidence>
<dbReference type="GO" id="GO:0004674">
    <property type="term" value="F:protein serine/threonine kinase activity"/>
    <property type="evidence" value="ECO:0007669"/>
    <property type="project" value="UniProtKB-KW"/>
</dbReference>
<dbReference type="InterPro" id="IPR050205">
    <property type="entry name" value="CDPK_Ser/Thr_kinases"/>
</dbReference>
<dbReference type="Gene3D" id="1.10.510.10">
    <property type="entry name" value="Transferase(Phosphotransferase) domain 1"/>
    <property type="match status" value="1"/>
</dbReference>
<evidence type="ECO:0000256" key="1">
    <source>
        <dbReference type="ARBA" id="ARBA00012513"/>
    </source>
</evidence>
<dbReference type="SUPFAM" id="SSF82199">
    <property type="entry name" value="SET domain"/>
    <property type="match status" value="1"/>
</dbReference>
<keyword evidence="5" id="KW-0677">Repeat</keyword>
<dbReference type="CDD" id="cd05117">
    <property type="entry name" value="STKc_CAMK"/>
    <property type="match status" value="1"/>
</dbReference>
<dbReference type="GO" id="GO:0005524">
    <property type="term" value="F:ATP binding"/>
    <property type="evidence" value="ECO:0007669"/>
    <property type="project" value="UniProtKB-UniRule"/>
</dbReference>
<reference evidence="16" key="2">
    <citation type="submission" date="2018-05" db="EMBL/GenBank/DDBJ databases">
        <title>OpunRS2 (Oryza punctata Reference Sequence Version 2).</title>
        <authorList>
            <person name="Zhang J."/>
            <person name="Kudrna D."/>
            <person name="Lee S."/>
            <person name="Talag J."/>
            <person name="Welchert J."/>
            <person name="Wing R.A."/>
        </authorList>
    </citation>
    <scope>NUCLEOTIDE SEQUENCE [LARGE SCALE GENOMIC DNA]</scope>
</reference>
<sequence>MALLLDAHFFLSTTTYQKQGLPPPPPTNTATSPLYAPGCLALPEADLAAGDSARPPVQPSARGCPKRGCTEEAGCERGISPDSSVWDLRAMAAAGGGGGGGGDAKYNSYKAPGLRGAILEAAHVSCLEDRYALGPQLGWGQFGVIRSCSDMVTGEALACKSIAKDRLVSPDDVRGVKLEIEVMARLSGHPNVVDLKAVYEDEESVHLVMELCAGGELFHRLEERGCFSEHEAAVLFRYLMEVVAHCHSKGIVHRDLKPENILLVSKSPSSPIKLADFGLATYVQPGRSLSGMVGSPFYIAPEVLAGGYNEAADVWSAGVILYILLSGIPPFWGKTKSKIFECIRSTELRFPSDPWDKVSDSAKELITEMLRRDPRQRLTAKQVLEHSWIQDHADQSQDSCGHCHEINLRGEDPGSCSFSTPLASCSRDVSFNTGGPVACQSMSEEVCSPTFACRSSFSAFVAEDAPSCVLSGFSFGGVCEPCDAMFPSPVASMPSFSFFCGQEPGEPESSPSSEALGEKAHCDAAVVALVSSSGPRTAEVLRATIRTNPSRAIGMNSRRNHTIGAGEREHLDVAVAESVIRWASCTNLSTAHSLRASLGFYGPWGLVADQAHGPAKSYSSSMQPPPLRPLRPRRSSNTMAAAAAAAPGDAKLESFLQWFQANGADLRGCTIRRCGREGYGFFSTAAESGATDEVVMVVPLDLAITPMRVLQDPLVGPRCRALFEEGGVDDRLLVMLFLMVERLRPSSLWKPYLDMLPSTFGSSIWFTEDELAELEGTTLHRATVMQRKSLQTLFDNKVKGLVGELLNADESGSSIEVRFEDFLWANSIFWTRALNIPLPRSYVFPESLDEKRIDIGDDCGDSSLSAPQGTGTAITAKNISGNDNPKSSNTESIWVEGLVPGIDFCNHNVKALATWEIDSTGHVTGCPSSMYLVLADKSFVKAETEICINYGNKGNEELLYLYGFVIDNNPDDYLMNAELRCLLPRTLLENGFFGSCSGENKENKNNTSPFSSYSWSGQRKVPSYIQKIVFPQEFISTLRTIALQEHELEHTASLLGEIGSNEDREPSSDELRSAMWEVSGDNGALSLLVDLLRVKMTELEEGTGTEASDSQLLEKFDLSDSEDATRSDESNETKSKVNIRSCIVYRRGQKQLTKLFLREAEHLLELSSKEDV</sequence>
<feature type="domain" description="Protein kinase" evidence="15">
    <location>
        <begin position="131"/>
        <end position="389"/>
    </location>
</feature>